<keyword evidence="4 5" id="KW-0342">GTP-binding</keyword>
<dbReference type="OrthoDB" id="269955at2157"/>
<comment type="caution">
    <text evidence="5">Lacks conserved residue(s) required for the propagation of feature annotation.</text>
</comment>
<dbReference type="EMBL" id="AOJI01000013">
    <property type="protein sequence ID" value="EMA69770.1"/>
    <property type="molecule type" value="Genomic_DNA"/>
</dbReference>
<accession>M0PLX7</accession>
<feature type="binding site" evidence="5">
    <location>
        <position position="139"/>
    </location>
    <ligand>
        <name>GTP</name>
        <dbReference type="ChEBI" id="CHEBI:37565"/>
    </ligand>
</feature>
<feature type="binding site" evidence="5">
    <location>
        <position position="189"/>
    </location>
    <ligand>
        <name>GTP</name>
        <dbReference type="ChEBI" id="CHEBI:37565"/>
    </ligand>
</feature>
<comment type="function">
    <text evidence="5">Involved in cell shape control.</text>
</comment>
<dbReference type="Pfam" id="PF21011">
    <property type="entry name" value="CetZ_C"/>
    <property type="match status" value="1"/>
</dbReference>
<comment type="subcellular location">
    <subcellularLocation>
        <location evidence="5">Cytoplasm</location>
    </subcellularLocation>
</comment>
<organism evidence="9 10">
    <name type="scientific">Halorubrum aidingense JCM 13560</name>
    <dbReference type="NCBI Taxonomy" id="1230454"/>
    <lineage>
        <taxon>Archaea</taxon>
        <taxon>Methanobacteriati</taxon>
        <taxon>Methanobacteriota</taxon>
        <taxon>Stenosarchaea group</taxon>
        <taxon>Halobacteria</taxon>
        <taxon>Halobacteriales</taxon>
        <taxon>Haloferacaceae</taxon>
        <taxon>Halorubrum</taxon>
    </lineage>
</organism>
<comment type="similarity">
    <text evidence="1 5">Belongs to the CetZ family.</text>
</comment>
<gene>
    <name evidence="5" type="primary">cetZ</name>
    <name evidence="9" type="ORF">C461_02546</name>
</gene>
<proteinExistence type="inferred from homology"/>
<feature type="domain" description="Tubulin/FtsZ GTPase" evidence="7">
    <location>
        <begin position="3"/>
        <end position="142"/>
    </location>
</feature>
<reference evidence="9 10" key="1">
    <citation type="journal article" date="2014" name="PLoS Genet.">
        <title>Phylogenetically driven sequencing of extremely halophilic archaea reveals strategies for static and dynamic osmo-response.</title>
        <authorList>
            <person name="Becker E.A."/>
            <person name="Seitzer P.M."/>
            <person name="Tritt A."/>
            <person name="Larsen D."/>
            <person name="Krusor M."/>
            <person name="Yao A.I."/>
            <person name="Wu D."/>
            <person name="Madern D."/>
            <person name="Eisen J.A."/>
            <person name="Darling A.E."/>
            <person name="Facciotti M.T."/>
        </authorList>
    </citation>
    <scope>NUCLEOTIDE SEQUENCE [LARGE SCALE GENOMIC DNA]</scope>
    <source>
        <strain evidence="9 10">JCM 13560</strain>
    </source>
</reference>
<dbReference type="InterPro" id="IPR036525">
    <property type="entry name" value="Tubulin/FtsZ_GTPase_sf"/>
</dbReference>
<dbReference type="GO" id="GO:0008360">
    <property type="term" value="P:regulation of cell shape"/>
    <property type="evidence" value="ECO:0007669"/>
    <property type="project" value="UniProtKB-UniRule"/>
</dbReference>
<sequence length="382" mass="39143">MRVHVIGLGGAGGRIADRLAVDHDGDRFLQGVNAFDTDAAALEALGSLDESQRYRFGDAAGGDGLDGDLHAGRRLGDAHASELGRAMDDQQPSLAEAFLLVVGLGGGAGAGVAPALVDEIGRLYDAPVYALGLLPTPAESAPSRADPAATGAAAGATEQPPERPLAEKNAARTIDALSDRCAAVFPFDNADWLGSGQRLADARDRINEVVVERIAALFGAGEAEDAASTPQQVLDASDVARAVGDDGEIAAVGYATQAVEAPASKSRFGLGLFGSDEPAEVDTSAAVSAIETTIRKAARGKSTVEVPEGRADRTLLVVGGPPAWLNREAIADGRRWLAEETGSGAILSGDAPVPDGDAVFTVVVRSGIDEPARIREIRDSIA</sequence>
<dbReference type="GO" id="GO:0003924">
    <property type="term" value="F:GTPase activity"/>
    <property type="evidence" value="ECO:0007669"/>
    <property type="project" value="InterPro"/>
</dbReference>
<dbReference type="Gene3D" id="3.40.50.1440">
    <property type="entry name" value="Tubulin/FtsZ, GTPase domain"/>
    <property type="match status" value="1"/>
</dbReference>
<evidence type="ECO:0000259" key="7">
    <source>
        <dbReference type="Pfam" id="PF00091"/>
    </source>
</evidence>
<evidence type="ECO:0000256" key="1">
    <source>
        <dbReference type="ARBA" id="ARBA00006877"/>
    </source>
</evidence>
<dbReference type="InterPro" id="IPR048737">
    <property type="entry name" value="CetZ_C"/>
</dbReference>
<dbReference type="GO" id="GO:0005737">
    <property type="term" value="C:cytoplasm"/>
    <property type="evidence" value="ECO:0007669"/>
    <property type="project" value="UniProtKB-SubCell"/>
</dbReference>
<dbReference type="InterPro" id="IPR037103">
    <property type="entry name" value="Tubulin/FtsZ-like_C"/>
</dbReference>
<keyword evidence="10" id="KW-1185">Reference proteome</keyword>
<dbReference type="Pfam" id="PF00091">
    <property type="entry name" value="Tubulin"/>
    <property type="match status" value="1"/>
</dbReference>
<dbReference type="Proteomes" id="UP000011575">
    <property type="component" value="Unassembled WGS sequence"/>
</dbReference>
<protein>
    <recommendedName>
        <fullName evidence="5">Tubulin-like protein CetZ</fullName>
    </recommendedName>
</protein>
<feature type="domain" description="Tubulin-like CetZ C-terminal" evidence="8">
    <location>
        <begin position="196"/>
        <end position="379"/>
    </location>
</feature>
<evidence type="ECO:0000313" key="10">
    <source>
        <dbReference type="Proteomes" id="UP000011575"/>
    </source>
</evidence>
<evidence type="ECO:0000256" key="6">
    <source>
        <dbReference type="SAM" id="MobiDB-lite"/>
    </source>
</evidence>
<name>M0PLX7_9EURY</name>
<dbReference type="HAMAP" id="MF_01946">
    <property type="entry name" value="CetZ"/>
    <property type="match status" value="1"/>
</dbReference>
<keyword evidence="3 5" id="KW-0133">Cell shape</keyword>
<evidence type="ECO:0000256" key="5">
    <source>
        <dbReference type="HAMAP-Rule" id="MF_01946"/>
    </source>
</evidence>
<dbReference type="GO" id="GO:0005525">
    <property type="term" value="F:GTP binding"/>
    <property type="evidence" value="ECO:0007669"/>
    <property type="project" value="UniProtKB-UniRule"/>
</dbReference>
<evidence type="ECO:0000259" key="8">
    <source>
        <dbReference type="Pfam" id="PF21011"/>
    </source>
</evidence>
<dbReference type="RefSeq" id="WP_007998366.1">
    <property type="nucleotide sequence ID" value="NZ_AOJI01000013.1"/>
</dbReference>
<dbReference type="AlphaFoldDB" id="M0PLX7"/>
<feature type="binding site" evidence="5">
    <location>
        <position position="207"/>
    </location>
    <ligand>
        <name>GTP</name>
        <dbReference type="ChEBI" id="CHEBI:37565"/>
    </ligand>
</feature>
<evidence type="ECO:0000256" key="3">
    <source>
        <dbReference type="ARBA" id="ARBA00022960"/>
    </source>
</evidence>
<dbReference type="STRING" id="1230454.C461_02546"/>
<dbReference type="Gene3D" id="3.30.1330.20">
    <property type="entry name" value="Tubulin/FtsZ, C-terminal domain"/>
    <property type="match status" value="1"/>
</dbReference>
<dbReference type="InterPro" id="IPR003008">
    <property type="entry name" value="Tubulin_FtsZ_GTPase"/>
</dbReference>
<evidence type="ECO:0000256" key="4">
    <source>
        <dbReference type="ARBA" id="ARBA00023134"/>
    </source>
</evidence>
<comment type="caution">
    <text evidence="9">The sequence shown here is derived from an EMBL/GenBank/DDBJ whole genome shotgun (WGS) entry which is preliminary data.</text>
</comment>
<evidence type="ECO:0000256" key="2">
    <source>
        <dbReference type="ARBA" id="ARBA00022741"/>
    </source>
</evidence>
<feature type="region of interest" description="Disordered" evidence="6">
    <location>
        <begin position="139"/>
        <end position="165"/>
    </location>
</feature>
<keyword evidence="2 5" id="KW-0547">Nucleotide-binding</keyword>
<dbReference type="InterPro" id="IPR032907">
    <property type="entry name" value="CetZ"/>
</dbReference>
<feature type="compositionally biased region" description="Low complexity" evidence="6">
    <location>
        <begin position="148"/>
        <end position="157"/>
    </location>
</feature>
<dbReference type="SUPFAM" id="SSF52490">
    <property type="entry name" value="Tubulin nucleotide-binding domain-like"/>
    <property type="match status" value="1"/>
</dbReference>
<evidence type="ECO:0000313" key="9">
    <source>
        <dbReference type="EMBL" id="EMA69770.1"/>
    </source>
</evidence>
<dbReference type="PATRIC" id="fig|1230454.4.peg.523"/>
<keyword evidence="5" id="KW-0963">Cytoplasm</keyword>